<dbReference type="STRING" id="1555241.A0A4P9XEQ8"/>
<feature type="domain" description="C3H1-type" evidence="7">
    <location>
        <begin position="330"/>
        <end position="358"/>
    </location>
</feature>
<name>A0A4P9XEQ8_9FUNG</name>
<dbReference type="OrthoDB" id="414075at2759"/>
<dbReference type="PROSITE" id="PS50103">
    <property type="entry name" value="ZF_C3H1"/>
    <property type="match status" value="1"/>
</dbReference>
<feature type="compositionally biased region" description="Low complexity" evidence="6">
    <location>
        <begin position="19"/>
        <end position="47"/>
    </location>
</feature>
<dbReference type="InterPro" id="IPR006941">
    <property type="entry name" value="RNase_CAF1"/>
</dbReference>
<feature type="region of interest" description="Disordered" evidence="6">
    <location>
        <begin position="472"/>
        <end position="510"/>
    </location>
</feature>
<organism evidence="8 9">
    <name type="scientific">Caulochytrium protostelioides</name>
    <dbReference type="NCBI Taxonomy" id="1555241"/>
    <lineage>
        <taxon>Eukaryota</taxon>
        <taxon>Fungi</taxon>
        <taxon>Fungi incertae sedis</taxon>
        <taxon>Chytridiomycota</taxon>
        <taxon>Chytridiomycota incertae sedis</taxon>
        <taxon>Chytridiomycetes</taxon>
        <taxon>Caulochytriales</taxon>
        <taxon>Caulochytriaceae</taxon>
        <taxon>Caulochytrium</taxon>
    </lineage>
</organism>
<feature type="region of interest" description="Disordered" evidence="6">
    <location>
        <begin position="369"/>
        <end position="417"/>
    </location>
</feature>
<dbReference type="PANTHER" id="PTHR15092">
    <property type="entry name" value="POLY A -SPECIFIC RIBONUCLEASE/TARGET OF EGR1, MEMBER 1"/>
    <property type="match status" value="1"/>
</dbReference>
<dbReference type="Gene3D" id="6.10.250.3220">
    <property type="match status" value="1"/>
</dbReference>
<keyword evidence="4 5" id="KW-0862">Zinc</keyword>
<reference evidence="9" key="1">
    <citation type="journal article" date="2018" name="Nat. Microbiol.">
        <title>Leveraging single-cell genomics to expand the fungal tree of life.</title>
        <authorList>
            <person name="Ahrendt S.R."/>
            <person name="Quandt C.A."/>
            <person name="Ciobanu D."/>
            <person name="Clum A."/>
            <person name="Salamov A."/>
            <person name="Andreopoulos B."/>
            <person name="Cheng J.F."/>
            <person name="Woyke T."/>
            <person name="Pelin A."/>
            <person name="Henrissat B."/>
            <person name="Reynolds N.K."/>
            <person name="Benny G.L."/>
            <person name="Smith M.E."/>
            <person name="James T.Y."/>
            <person name="Grigoriev I.V."/>
        </authorList>
    </citation>
    <scope>NUCLEOTIDE SEQUENCE [LARGE SCALE GENOMIC DNA]</scope>
    <source>
        <strain evidence="9">ATCC 52028</strain>
    </source>
</reference>
<dbReference type="AlphaFoldDB" id="A0A4P9XEQ8"/>
<accession>A0A4P9XEQ8</accession>
<feature type="compositionally biased region" description="Low complexity" evidence="6">
    <location>
        <begin position="485"/>
        <end position="510"/>
    </location>
</feature>
<evidence type="ECO:0000256" key="4">
    <source>
        <dbReference type="ARBA" id="ARBA00022833"/>
    </source>
</evidence>
<keyword evidence="2 5" id="KW-0479">Metal-binding</keyword>
<dbReference type="InterPro" id="IPR000571">
    <property type="entry name" value="Znf_CCCH"/>
</dbReference>
<dbReference type="SUPFAM" id="SSF53098">
    <property type="entry name" value="Ribonuclease H-like"/>
    <property type="match status" value="1"/>
</dbReference>
<dbReference type="SUPFAM" id="SSF90229">
    <property type="entry name" value="CCCH zinc finger"/>
    <property type="match status" value="1"/>
</dbReference>
<dbReference type="Proteomes" id="UP000274922">
    <property type="component" value="Unassembled WGS sequence"/>
</dbReference>
<dbReference type="InterPro" id="IPR051181">
    <property type="entry name" value="CAF1_poly(A)_ribonucleases"/>
</dbReference>
<feature type="compositionally biased region" description="Basic residues" evidence="6">
    <location>
        <begin position="371"/>
        <end position="381"/>
    </location>
</feature>
<dbReference type="GO" id="GO:0017069">
    <property type="term" value="F:snRNA binding"/>
    <property type="evidence" value="ECO:0007669"/>
    <property type="project" value="TreeGrafter"/>
</dbReference>
<protein>
    <recommendedName>
        <fullName evidence="7">C3H1-type domain-containing protein</fullName>
    </recommendedName>
</protein>
<gene>
    <name evidence="8" type="ORF">CXG81DRAFT_8813</name>
</gene>
<dbReference type="GO" id="GO:0000175">
    <property type="term" value="F:3'-5'-RNA exonuclease activity"/>
    <property type="evidence" value="ECO:0007669"/>
    <property type="project" value="TreeGrafter"/>
</dbReference>
<dbReference type="GO" id="GO:0015030">
    <property type="term" value="C:Cajal body"/>
    <property type="evidence" value="ECO:0007669"/>
    <property type="project" value="TreeGrafter"/>
</dbReference>
<dbReference type="GO" id="GO:0008270">
    <property type="term" value="F:zinc ion binding"/>
    <property type="evidence" value="ECO:0007669"/>
    <property type="project" value="UniProtKB-KW"/>
</dbReference>
<evidence type="ECO:0000256" key="3">
    <source>
        <dbReference type="ARBA" id="ARBA00022771"/>
    </source>
</evidence>
<evidence type="ECO:0000259" key="7">
    <source>
        <dbReference type="PROSITE" id="PS50103"/>
    </source>
</evidence>
<proteinExistence type="inferred from homology"/>
<evidence type="ECO:0000313" key="8">
    <source>
        <dbReference type="EMBL" id="RKP04018.1"/>
    </source>
</evidence>
<feature type="zinc finger region" description="C3H1-type" evidence="5">
    <location>
        <begin position="330"/>
        <end position="358"/>
    </location>
</feature>
<dbReference type="InterPro" id="IPR036397">
    <property type="entry name" value="RNaseH_sf"/>
</dbReference>
<dbReference type="Gene3D" id="3.30.420.10">
    <property type="entry name" value="Ribonuclease H-like superfamily/Ribonuclease H"/>
    <property type="match status" value="1"/>
</dbReference>
<dbReference type="InterPro" id="IPR036855">
    <property type="entry name" value="Znf_CCCH_sf"/>
</dbReference>
<feature type="region of interest" description="Disordered" evidence="6">
    <location>
        <begin position="19"/>
        <end position="56"/>
    </location>
</feature>
<dbReference type="EMBL" id="ML014115">
    <property type="protein sequence ID" value="RKP04018.1"/>
    <property type="molecule type" value="Genomic_DNA"/>
</dbReference>
<evidence type="ECO:0000256" key="1">
    <source>
        <dbReference type="ARBA" id="ARBA00008372"/>
    </source>
</evidence>
<dbReference type="SMART" id="SM00356">
    <property type="entry name" value="ZnF_C3H1"/>
    <property type="match status" value="1"/>
</dbReference>
<keyword evidence="3 5" id="KW-0863">Zinc-finger</keyword>
<evidence type="ECO:0000256" key="2">
    <source>
        <dbReference type="ARBA" id="ARBA00022723"/>
    </source>
</evidence>
<comment type="similarity">
    <text evidence="1">Belongs to the CAF1 family.</text>
</comment>
<evidence type="ECO:0000256" key="5">
    <source>
        <dbReference type="PROSITE-ProRule" id="PRU00723"/>
    </source>
</evidence>
<dbReference type="InterPro" id="IPR012337">
    <property type="entry name" value="RNaseH-like_sf"/>
</dbReference>
<evidence type="ECO:0000256" key="6">
    <source>
        <dbReference type="SAM" id="MobiDB-lite"/>
    </source>
</evidence>
<evidence type="ECO:0000313" key="9">
    <source>
        <dbReference type="Proteomes" id="UP000274922"/>
    </source>
</evidence>
<sequence length="553" mass="58688">MAATDASATAAAAAATAAAPAAATTTTTTNDTAAPASSSLSSTPSSSQDPPEGAARSLHAGYNAVNRTNIASYAPMILEVLRHTAFYAVDCEFTGLGAGTRAADMGDRYEAMRRVVGAHALVAVGLSLFVRDPLATDMPRYIVHTFDLSVLSCRDHTVSPRSMQFLAEAGFDFNALYRYGIPFTPGARPSSMKRRKKPETADETGDALLRAIFRGLLGRGIPTVVHNGLLDLAFLYNAFVGELPEAFDTFVADLALLYPGGLYDTKYIAEYEAAESASFLQFLHCKYERTNRKYPAITYVVAPPLPSPRRVRGVPGVPQPAYRGKTPLPENKKPYCEQFANHGYCNSGARCPNSHDMDLILDTKFPELKLRQRKPRSRRASSVHSADGSVAPDAAAPPAKRSRVAATGTAVASHDAPDPATLIDARADAAATATATSTAAPLVGGPVSHSASFDAYMTGCVFAHQIHHPMHPRAAAGSTDPSNGDADAAAAADATTAASDRATAAPDDAPAVPEWQTRYKNKVYLMSKQVPLKVFKSTFTKASDTAQAFPFER</sequence>
<dbReference type="Pfam" id="PF04857">
    <property type="entry name" value="CAF1"/>
    <property type="match status" value="2"/>
</dbReference>
<keyword evidence="9" id="KW-1185">Reference proteome</keyword>
<dbReference type="GO" id="GO:0034472">
    <property type="term" value="P:snRNA 3'-end processing"/>
    <property type="evidence" value="ECO:0007669"/>
    <property type="project" value="TreeGrafter"/>
</dbReference>
<dbReference type="PANTHER" id="PTHR15092:SF37">
    <property type="entry name" value="TARGET OF EGR1 PROTEIN 1"/>
    <property type="match status" value="1"/>
</dbReference>